<keyword evidence="1" id="KW-0812">Transmembrane</keyword>
<evidence type="ECO:0000256" key="2">
    <source>
        <dbReference type="SAM" id="SignalP"/>
    </source>
</evidence>
<comment type="caution">
    <text evidence="3">The sequence shown here is derived from an EMBL/GenBank/DDBJ whole genome shotgun (WGS) entry which is preliminary data.</text>
</comment>
<accession>A0ABW5TS54</accession>
<name>A0ABW5TS54_9SPHI</name>
<feature type="chain" id="PRO_5045144120" evidence="2">
    <location>
        <begin position="22"/>
        <end position="178"/>
    </location>
</feature>
<proteinExistence type="predicted"/>
<keyword evidence="4" id="KW-1185">Reference proteome</keyword>
<keyword evidence="1" id="KW-0472">Membrane</keyword>
<dbReference type="EMBL" id="JBHULV010000029">
    <property type="protein sequence ID" value="MFD2732082.1"/>
    <property type="molecule type" value="Genomic_DNA"/>
</dbReference>
<feature type="signal peptide" evidence="2">
    <location>
        <begin position="1"/>
        <end position="21"/>
    </location>
</feature>
<reference evidence="4" key="1">
    <citation type="journal article" date="2019" name="Int. J. Syst. Evol. Microbiol.">
        <title>The Global Catalogue of Microorganisms (GCM) 10K type strain sequencing project: providing services to taxonomists for standard genome sequencing and annotation.</title>
        <authorList>
            <consortium name="The Broad Institute Genomics Platform"/>
            <consortium name="The Broad Institute Genome Sequencing Center for Infectious Disease"/>
            <person name="Wu L."/>
            <person name="Ma J."/>
        </authorList>
    </citation>
    <scope>NUCLEOTIDE SEQUENCE [LARGE SCALE GENOMIC DNA]</scope>
    <source>
        <strain evidence="4">KCTC 42456</strain>
    </source>
</reference>
<evidence type="ECO:0000313" key="3">
    <source>
        <dbReference type="EMBL" id="MFD2732082.1"/>
    </source>
</evidence>
<feature type="transmembrane region" description="Helical" evidence="1">
    <location>
        <begin position="110"/>
        <end position="129"/>
    </location>
</feature>
<evidence type="ECO:0000256" key="1">
    <source>
        <dbReference type="SAM" id="Phobius"/>
    </source>
</evidence>
<organism evidence="3 4">
    <name type="scientific">Pedobacter alpinus</name>
    <dbReference type="NCBI Taxonomy" id="1590643"/>
    <lineage>
        <taxon>Bacteria</taxon>
        <taxon>Pseudomonadati</taxon>
        <taxon>Bacteroidota</taxon>
        <taxon>Sphingobacteriia</taxon>
        <taxon>Sphingobacteriales</taxon>
        <taxon>Sphingobacteriaceae</taxon>
        <taxon>Pedobacter</taxon>
    </lineage>
</organism>
<dbReference type="Proteomes" id="UP001597546">
    <property type="component" value="Unassembled WGS sequence"/>
</dbReference>
<gene>
    <name evidence="3" type="ORF">ACFSSE_10250</name>
</gene>
<feature type="transmembrane region" description="Helical" evidence="1">
    <location>
        <begin position="136"/>
        <end position="158"/>
    </location>
</feature>
<dbReference type="RefSeq" id="WP_379041412.1">
    <property type="nucleotide sequence ID" value="NZ_JBHSKW010000014.1"/>
</dbReference>
<evidence type="ECO:0000313" key="4">
    <source>
        <dbReference type="Proteomes" id="UP001597546"/>
    </source>
</evidence>
<keyword evidence="2" id="KW-0732">Signal</keyword>
<protein>
    <submittedName>
        <fullName evidence="3">Uncharacterized protein</fullName>
    </submittedName>
</protein>
<sequence>MFIKSIVITLAICLGSYFAQSQENKILLSFSNQTTKTIKKGDYVRLAYPSNKLEIKKAGKMPEFLGFRGRVDSIAENQIWLKVDKRTNKQKSFTIADITAIKKVSKSAELLTFIGSFAIIGTSAVLITNSLDISPALTAFSGAFALFPAAILTANLFYPTKPSHKIGDGYTLKVITIN</sequence>
<keyword evidence="1" id="KW-1133">Transmembrane helix</keyword>